<evidence type="ECO:0000313" key="2">
    <source>
        <dbReference type="EMBL" id="TGO02650.1"/>
    </source>
</evidence>
<dbReference type="PANTHER" id="PTHR34504:SF4">
    <property type="entry name" value="ANTITOXIN HICB"/>
    <property type="match status" value="1"/>
</dbReference>
<dbReference type="Proteomes" id="UP000030428">
    <property type="component" value="Unassembled WGS sequence"/>
</dbReference>
<organism evidence="2 3">
    <name type="scientific">Candidatus Thiomargarita nelsonii</name>
    <dbReference type="NCBI Taxonomy" id="1003181"/>
    <lineage>
        <taxon>Bacteria</taxon>
        <taxon>Pseudomonadati</taxon>
        <taxon>Pseudomonadota</taxon>
        <taxon>Gammaproteobacteria</taxon>
        <taxon>Thiotrichales</taxon>
        <taxon>Thiotrichaceae</taxon>
        <taxon>Thiomargarita</taxon>
    </lineage>
</organism>
<dbReference type="Pfam" id="PF15919">
    <property type="entry name" value="HicB_lk_antitox"/>
    <property type="match status" value="1"/>
</dbReference>
<proteinExistence type="predicted"/>
<feature type="domain" description="HicB-like antitoxin of toxin-antitoxin system" evidence="1">
    <location>
        <begin position="4"/>
        <end position="67"/>
    </location>
</feature>
<evidence type="ECO:0000313" key="3">
    <source>
        <dbReference type="Proteomes" id="UP000030428"/>
    </source>
</evidence>
<evidence type="ECO:0000259" key="1">
    <source>
        <dbReference type="Pfam" id="PF15919"/>
    </source>
</evidence>
<dbReference type="AlphaFoldDB" id="A0A4E0QRU6"/>
<dbReference type="InterPro" id="IPR031807">
    <property type="entry name" value="HicB-like"/>
</dbReference>
<dbReference type="Gene3D" id="3.30.160.250">
    <property type="match status" value="1"/>
</dbReference>
<dbReference type="InterPro" id="IPR051404">
    <property type="entry name" value="TA_system_antitoxin"/>
</dbReference>
<reference evidence="2 3" key="1">
    <citation type="journal article" date="2016" name="Front. Microbiol.">
        <title>Single-Cell (Meta-)Genomics of a Dimorphic Candidatus Thiomargarita nelsonii Reveals Genomic Plasticity.</title>
        <authorList>
            <person name="Flood B.E."/>
            <person name="Fliss P."/>
            <person name="Jones D.S."/>
            <person name="Dick G.J."/>
            <person name="Jain S."/>
            <person name="Kaster A.K."/>
            <person name="Winkel M."/>
            <person name="Mussmann M."/>
            <person name="Bailey J."/>
        </authorList>
    </citation>
    <scope>NUCLEOTIDE SEQUENCE [LARGE SCALE GENOMIC DNA]</scope>
    <source>
        <strain evidence="2">Hydrate Ridge</strain>
    </source>
</reference>
<name>A0A4E0QRU6_9GAMM</name>
<dbReference type="PANTHER" id="PTHR34504">
    <property type="entry name" value="ANTITOXIN HICB"/>
    <property type="match status" value="1"/>
</dbReference>
<accession>A0A4E0QRU6</accession>
<keyword evidence="3" id="KW-1185">Reference proteome</keyword>
<dbReference type="InterPro" id="IPR035069">
    <property type="entry name" value="TTHA1013/TTHA0281-like"/>
</dbReference>
<dbReference type="EMBL" id="JSZA02000096">
    <property type="protein sequence ID" value="TGO02650.1"/>
    <property type="molecule type" value="Genomic_DNA"/>
</dbReference>
<protein>
    <submittedName>
        <fullName evidence="2">Transcriptional regulator</fullName>
    </submittedName>
</protein>
<dbReference type="SUPFAM" id="SSF143100">
    <property type="entry name" value="TTHA1013/TTHA0281-like"/>
    <property type="match status" value="1"/>
</dbReference>
<sequence length="139" mass="15539">MWNFPVELSTDEEDGGFVVTFPDVPEAITQGDNRTEALLYAQEALETALTMYIEEQRDLPSPSPANGHTTVSPDALECAKLDLYITMRAQGVHKAELAQRLHWHIPQVDRLLDLGQTSLFEQIEQAAVSLGKRVELHIV</sequence>
<gene>
    <name evidence="2" type="ORF">PN36_21375</name>
</gene>
<comment type="caution">
    <text evidence="2">The sequence shown here is derived from an EMBL/GenBank/DDBJ whole genome shotgun (WGS) entry which is preliminary data.</text>
</comment>